<proteinExistence type="predicted"/>
<feature type="region of interest" description="Disordered" evidence="1">
    <location>
        <begin position="1"/>
        <end position="45"/>
    </location>
</feature>
<reference evidence="2" key="1">
    <citation type="submission" date="2015-04" db="UniProtKB">
        <authorList>
            <consortium name="EnsemblPlants"/>
        </authorList>
    </citation>
    <scope>IDENTIFICATION</scope>
    <source>
        <strain evidence="2">SL10</strain>
    </source>
</reference>
<organism evidence="2">
    <name type="scientific">Oryza nivara</name>
    <name type="common">Indian wild rice</name>
    <name type="synonym">Oryza sativa f. spontanea</name>
    <dbReference type="NCBI Taxonomy" id="4536"/>
    <lineage>
        <taxon>Eukaryota</taxon>
        <taxon>Viridiplantae</taxon>
        <taxon>Streptophyta</taxon>
        <taxon>Embryophyta</taxon>
        <taxon>Tracheophyta</taxon>
        <taxon>Spermatophyta</taxon>
        <taxon>Magnoliopsida</taxon>
        <taxon>Liliopsida</taxon>
        <taxon>Poales</taxon>
        <taxon>Poaceae</taxon>
        <taxon>BOP clade</taxon>
        <taxon>Oryzoideae</taxon>
        <taxon>Oryzeae</taxon>
        <taxon>Oryzinae</taxon>
        <taxon>Oryza</taxon>
    </lineage>
</organism>
<dbReference type="HOGENOM" id="CLU_157534_0_0_1"/>
<feature type="compositionally biased region" description="Basic residues" evidence="1">
    <location>
        <begin position="1"/>
        <end position="10"/>
    </location>
</feature>
<reference evidence="2" key="2">
    <citation type="submission" date="2018-04" db="EMBL/GenBank/DDBJ databases">
        <title>OnivRS2 (Oryza nivara Reference Sequence Version 2).</title>
        <authorList>
            <person name="Zhang J."/>
            <person name="Kudrna D."/>
            <person name="Lee S."/>
            <person name="Talag J."/>
            <person name="Rajasekar S."/>
            <person name="Welchert J."/>
            <person name="Hsing Y.-I."/>
            <person name="Wing R.A."/>
        </authorList>
    </citation>
    <scope>NUCLEOTIDE SEQUENCE [LARGE SCALE GENOMIC DNA]</scope>
</reference>
<sequence>MWHGLRRTKAGRPGGHRCSGPTCQQRLSGGGALVRDERQVKTQPSLGRTDKLWFIPPPEGVVVPSHPSRVKAQSWLFCVPERTDGGGGFPSLLSLETSFRHPLIETTRKIGASTL</sequence>
<evidence type="ECO:0000313" key="3">
    <source>
        <dbReference type="Proteomes" id="UP000006591"/>
    </source>
</evidence>
<accession>A0A0E0FPT4</accession>
<dbReference type="Gramene" id="ONIVA01G26570.1">
    <property type="protein sequence ID" value="ONIVA01G26570.1"/>
    <property type="gene ID" value="ONIVA01G26570"/>
</dbReference>
<evidence type="ECO:0000313" key="2">
    <source>
        <dbReference type="EnsemblPlants" id="ONIVA01G26570.1"/>
    </source>
</evidence>
<dbReference type="Proteomes" id="UP000006591">
    <property type="component" value="Chromosome 1"/>
</dbReference>
<protein>
    <submittedName>
        <fullName evidence="2">Uncharacterized protein</fullName>
    </submittedName>
</protein>
<keyword evidence="3" id="KW-1185">Reference proteome</keyword>
<evidence type="ECO:0000256" key="1">
    <source>
        <dbReference type="SAM" id="MobiDB-lite"/>
    </source>
</evidence>
<dbReference type="EnsemblPlants" id="ONIVA01G26570.1">
    <property type="protein sequence ID" value="ONIVA01G26570.1"/>
    <property type="gene ID" value="ONIVA01G26570"/>
</dbReference>
<name>A0A0E0FPT4_ORYNI</name>
<dbReference type="AlphaFoldDB" id="A0A0E0FPT4"/>